<gene>
    <name evidence="12" type="ORF">A9Q84_09290</name>
</gene>
<evidence type="ECO:0000256" key="9">
    <source>
        <dbReference type="ARBA" id="ARBA00049115"/>
    </source>
</evidence>
<dbReference type="GO" id="GO:0004018">
    <property type="term" value="F:N6-(1,2-dicarboxyethyl)AMP AMP-lyase (fumarate-forming) activity"/>
    <property type="evidence" value="ECO:0007669"/>
    <property type="project" value="UniProtKB-UniRule"/>
</dbReference>
<dbReference type="GO" id="GO:0006189">
    <property type="term" value="P:'de novo' IMP biosynthetic process"/>
    <property type="evidence" value="ECO:0007669"/>
    <property type="project" value="UniProtKB-UniPathway"/>
</dbReference>
<evidence type="ECO:0000259" key="11">
    <source>
        <dbReference type="Pfam" id="PF00206"/>
    </source>
</evidence>
<dbReference type="PROSITE" id="PS00163">
    <property type="entry name" value="FUMARATE_LYASES"/>
    <property type="match status" value="1"/>
</dbReference>
<dbReference type="InterPro" id="IPR008948">
    <property type="entry name" value="L-Aspartase-like"/>
</dbReference>
<evidence type="ECO:0000256" key="8">
    <source>
        <dbReference type="ARBA" id="ARBA00024477"/>
    </source>
</evidence>
<comment type="catalytic activity">
    <reaction evidence="8">
        <text>(2S)-2-[5-amino-1-(5-phospho-beta-D-ribosyl)imidazole-4-carboxamido]succinate = 5-amino-1-(5-phospho-beta-D-ribosyl)imidazole-4-carboxamide + fumarate</text>
        <dbReference type="Rhea" id="RHEA:23920"/>
        <dbReference type="ChEBI" id="CHEBI:29806"/>
        <dbReference type="ChEBI" id="CHEBI:58443"/>
        <dbReference type="ChEBI" id="CHEBI:58475"/>
        <dbReference type="EC" id="4.3.2.2"/>
    </reaction>
    <physiologicalReaction direction="left-to-right" evidence="8">
        <dbReference type="Rhea" id="RHEA:23921"/>
    </physiologicalReaction>
</comment>
<dbReference type="CDD" id="cd01360">
    <property type="entry name" value="Adenylsuccinate_lyase_1"/>
    <property type="match status" value="1"/>
</dbReference>
<evidence type="ECO:0000313" key="12">
    <source>
        <dbReference type="EMBL" id="OUR96533.1"/>
    </source>
</evidence>
<evidence type="ECO:0000256" key="2">
    <source>
        <dbReference type="ARBA" id="ARBA00004734"/>
    </source>
</evidence>
<dbReference type="GO" id="GO:0044208">
    <property type="term" value="P:'de novo' AMP biosynthetic process"/>
    <property type="evidence" value="ECO:0007669"/>
    <property type="project" value="UniProtKB-UniPathway"/>
</dbReference>
<dbReference type="PRINTS" id="PR00149">
    <property type="entry name" value="FUMRATELYASE"/>
</dbReference>
<evidence type="ECO:0000256" key="6">
    <source>
        <dbReference type="ARBA" id="ARBA00022755"/>
    </source>
</evidence>
<dbReference type="GO" id="GO:0005829">
    <property type="term" value="C:cytosol"/>
    <property type="evidence" value="ECO:0007669"/>
    <property type="project" value="TreeGrafter"/>
</dbReference>
<evidence type="ECO:0000256" key="4">
    <source>
        <dbReference type="ARBA" id="ARBA00012339"/>
    </source>
</evidence>
<dbReference type="UniPathway" id="UPA00075">
    <property type="reaction ID" value="UER00336"/>
</dbReference>
<dbReference type="PRINTS" id="PR00145">
    <property type="entry name" value="ARGSUCLYASE"/>
</dbReference>
<keyword evidence="6" id="KW-0658">Purine biosynthesis</keyword>
<sequence length="441" mass="50359">MISRYDKKEISNIWSEENKFKTYLEVELAILKALEGEKVPVGSSDKIREKATINIDRINEIELQTRHDIIAFCSSITENLEPEIGKYFHFGVTSSDIIDSSLTLQIKQSLEQILPAFKALLNSLLLRANEMKETATIGRSHGMYAEPFSFGQKLLGHYAEFCRRYQELEDFYKNDLRVQFSGAVGNYTILEPKLEAIAAKELGVLPEEHSTQVIPRDRIAKLVSIISMTGAAIERISVEIRHLHRSDVGELHEGFAKGQKGSSTMPHKKNPISGENLTGMARMLRSHIGLALDNIVLWHERDISHSSAERMYLPDTFGILFYSLTRLTSTVKNLVFNEDVITNRVFENCTYLSSYYLHHLIETTNFKRDDLYTLVQEASFEASKTQSAEVFHNTLEKLLIEKDSSLTLPMPTKDEIKKIFLKSTNDVFERVLKQYPQGKEL</sequence>
<dbReference type="GO" id="GO:0070626">
    <property type="term" value="F:(S)-2-(5-amino-1-(5-phospho-D-ribosyl)imidazole-4-carboxamido) succinate lyase (fumarate-forming) activity"/>
    <property type="evidence" value="ECO:0007669"/>
    <property type="project" value="TreeGrafter"/>
</dbReference>
<evidence type="ECO:0000256" key="1">
    <source>
        <dbReference type="ARBA" id="ARBA00004706"/>
    </source>
</evidence>
<dbReference type="InterPro" id="IPR020557">
    <property type="entry name" value="Fumarate_lyase_CS"/>
</dbReference>
<dbReference type="SUPFAM" id="SSF48557">
    <property type="entry name" value="L-aspartase-like"/>
    <property type="match status" value="1"/>
</dbReference>
<dbReference type="EC" id="4.3.2.2" evidence="4 10"/>
<feature type="domain" description="Fumarate lyase N-terminal" evidence="11">
    <location>
        <begin position="47"/>
        <end position="282"/>
    </location>
</feature>
<evidence type="ECO:0000256" key="5">
    <source>
        <dbReference type="ARBA" id="ARBA00017058"/>
    </source>
</evidence>
<dbReference type="PANTHER" id="PTHR43172">
    <property type="entry name" value="ADENYLOSUCCINATE LYASE"/>
    <property type="match status" value="1"/>
</dbReference>
<dbReference type="AlphaFoldDB" id="A0A1Y5F6K7"/>
<dbReference type="Proteomes" id="UP000196531">
    <property type="component" value="Unassembled WGS sequence"/>
</dbReference>
<evidence type="ECO:0000256" key="10">
    <source>
        <dbReference type="NCBIfam" id="TIGR00928"/>
    </source>
</evidence>
<comment type="caution">
    <text evidence="12">The sequence shown here is derived from an EMBL/GenBank/DDBJ whole genome shotgun (WGS) entry which is preliminary data.</text>
</comment>
<dbReference type="Pfam" id="PF00206">
    <property type="entry name" value="Lyase_1"/>
    <property type="match status" value="1"/>
</dbReference>
<evidence type="ECO:0000313" key="13">
    <source>
        <dbReference type="Proteomes" id="UP000196531"/>
    </source>
</evidence>
<proteinExistence type="inferred from homology"/>
<dbReference type="InterPro" id="IPR004769">
    <property type="entry name" value="Pur_lyase"/>
</dbReference>
<dbReference type="Gene3D" id="1.10.275.10">
    <property type="entry name" value="Fumarase/aspartase (N-terminal domain)"/>
    <property type="match status" value="1"/>
</dbReference>
<comment type="similarity">
    <text evidence="3">Belongs to the lyase 1 family. Adenylosuccinate lyase subfamily.</text>
</comment>
<dbReference type="EMBL" id="MAAO01000006">
    <property type="protein sequence ID" value="OUR96533.1"/>
    <property type="molecule type" value="Genomic_DNA"/>
</dbReference>
<dbReference type="PANTHER" id="PTHR43172:SF1">
    <property type="entry name" value="ADENYLOSUCCINATE LYASE"/>
    <property type="match status" value="1"/>
</dbReference>
<name>A0A1Y5F6K7_9BACT</name>
<comment type="catalytic activity">
    <reaction evidence="9">
        <text>N(6)-(1,2-dicarboxyethyl)-AMP = fumarate + AMP</text>
        <dbReference type="Rhea" id="RHEA:16853"/>
        <dbReference type="ChEBI" id="CHEBI:29806"/>
        <dbReference type="ChEBI" id="CHEBI:57567"/>
        <dbReference type="ChEBI" id="CHEBI:456215"/>
        <dbReference type="EC" id="4.3.2.2"/>
    </reaction>
    <physiologicalReaction direction="left-to-right" evidence="9">
        <dbReference type="Rhea" id="RHEA:16854"/>
    </physiologicalReaction>
</comment>
<dbReference type="UniPathway" id="UPA00074">
    <property type="reaction ID" value="UER00132"/>
</dbReference>
<dbReference type="Gene3D" id="1.10.40.30">
    <property type="entry name" value="Fumarase/aspartase (C-terminal domain)"/>
    <property type="match status" value="1"/>
</dbReference>
<dbReference type="Gene3D" id="1.20.200.10">
    <property type="entry name" value="Fumarase/aspartase (Central domain)"/>
    <property type="match status" value="1"/>
</dbReference>
<reference evidence="13" key="1">
    <citation type="journal article" date="2017" name="Proc. Natl. Acad. Sci. U.S.A.">
        <title>Simulation of Deepwater Horizon oil plume reveals substrate specialization within a complex community of hydrocarbon-degraders.</title>
        <authorList>
            <person name="Hu P."/>
            <person name="Dubinsky E.A."/>
            <person name="Probst A.J."/>
            <person name="Wang J."/>
            <person name="Sieber C.M.K."/>
            <person name="Tom L.M."/>
            <person name="Gardinali P."/>
            <person name="Banfield J.F."/>
            <person name="Atlas R.M."/>
            <person name="Andersen G.L."/>
        </authorList>
    </citation>
    <scope>NUCLEOTIDE SEQUENCE [LARGE SCALE GENOMIC DNA]</scope>
</reference>
<comment type="pathway">
    <text evidence="2">Purine metabolism; AMP biosynthesis via de novo pathway; AMP from IMP: step 2/2.</text>
</comment>
<dbReference type="FunFam" id="1.20.200.10:FF:000008">
    <property type="entry name" value="Adenylosuccinate lyase"/>
    <property type="match status" value="1"/>
</dbReference>
<accession>A0A1Y5F6K7</accession>
<protein>
    <recommendedName>
        <fullName evidence="5 10">Adenylosuccinate lyase</fullName>
        <ecNumber evidence="4 10">4.3.2.2</ecNumber>
    </recommendedName>
</protein>
<dbReference type="InterPro" id="IPR024083">
    <property type="entry name" value="Fumarase/histidase_N"/>
</dbReference>
<dbReference type="NCBIfam" id="TIGR00928">
    <property type="entry name" value="purB"/>
    <property type="match status" value="1"/>
</dbReference>
<dbReference type="InterPro" id="IPR022761">
    <property type="entry name" value="Fumarate_lyase_N"/>
</dbReference>
<evidence type="ECO:0000256" key="3">
    <source>
        <dbReference type="ARBA" id="ARBA00008273"/>
    </source>
</evidence>
<evidence type="ECO:0000256" key="7">
    <source>
        <dbReference type="ARBA" id="ARBA00023239"/>
    </source>
</evidence>
<dbReference type="InterPro" id="IPR000362">
    <property type="entry name" value="Fumarate_lyase_fam"/>
</dbReference>
<keyword evidence="7 12" id="KW-0456">Lyase</keyword>
<organism evidence="12 13">
    <name type="scientific">Halobacteriovorax marinus</name>
    <dbReference type="NCBI Taxonomy" id="97084"/>
    <lineage>
        <taxon>Bacteria</taxon>
        <taxon>Pseudomonadati</taxon>
        <taxon>Bdellovibrionota</taxon>
        <taxon>Bacteriovoracia</taxon>
        <taxon>Bacteriovoracales</taxon>
        <taxon>Halobacteriovoraceae</taxon>
        <taxon>Halobacteriovorax</taxon>
    </lineage>
</organism>
<comment type="pathway">
    <text evidence="1">Purine metabolism; IMP biosynthesis via de novo pathway; 5-amino-1-(5-phospho-D-ribosyl)imidazole-4-carboxamide from 5-amino-1-(5-phospho-D-ribosyl)imidazole-4-carboxylate: step 2/2.</text>
</comment>